<proteinExistence type="evidence at transcript level"/>
<organism evidence="1">
    <name type="scientific">Hordeum vulgare subsp. vulgare</name>
    <name type="common">Domesticated barley</name>
    <dbReference type="NCBI Taxonomy" id="112509"/>
    <lineage>
        <taxon>Eukaryota</taxon>
        <taxon>Viridiplantae</taxon>
        <taxon>Streptophyta</taxon>
        <taxon>Embryophyta</taxon>
        <taxon>Tracheophyta</taxon>
        <taxon>Spermatophyta</taxon>
        <taxon>Magnoliopsida</taxon>
        <taxon>Liliopsida</taxon>
        <taxon>Poales</taxon>
        <taxon>Poaceae</taxon>
        <taxon>BOP clade</taxon>
        <taxon>Pooideae</taxon>
        <taxon>Triticodae</taxon>
        <taxon>Triticeae</taxon>
        <taxon>Hordeinae</taxon>
        <taxon>Hordeum</taxon>
    </lineage>
</organism>
<dbReference type="OrthoDB" id="641869at2759"/>
<sequence length="193" mass="22148">MEVNKGWNITEIGGDEWDRLIARMHLTWGESISFSFGRGTPRLAIIYLNYEEEHDDPRNEVVFSQRLTRQSENETDTLWEKLPPRDAYVVMPFVTCLTRMMVNRHVMKLPNGVCVSYGIKPYGEGIARLRLTLRGSVTTSAYAVPMDGCTIFSAAGWSNFLTWKNRLVRQAILVTTRNTPESDLRMMIVIDLL</sequence>
<dbReference type="AlphaFoldDB" id="F2EIV5"/>
<protein>
    <submittedName>
        <fullName evidence="1">Predicted protein</fullName>
    </submittedName>
</protein>
<dbReference type="RefSeq" id="XP_044972467.1">
    <property type="nucleotide sequence ID" value="XM_045116532.1"/>
</dbReference>
<dbReference type="EMBL" id="AK376082">
    <property type="protein sequence ID" value="BAK07277.1"/>
    <property type="molecule type" value="mRNA"/>
</dbReference>
<dbReference type="OMA" id="LRMMIVF"/>
<name>F2EIV5_HORVV</name>
<evidence type="ECO:0000313" key="1">
    <source>
        <dbReference type="EMBL" id="BAK07277.1"/>
    </source>
</evidence>
<reference evidence="1" key="1">
    <citation type="journal article" date="2011" name="Plant Physiol.">
        <title>Comprehensive sequence analysis of 24,783 barley full-length cDNAs derived from 12 clone libraries.</title>
        <authorList>
            <person name="Matsumoto T."/>
            <person name="Tanaka T."/>
            <person name="Sakai H."/>
            <person name="Amano N."/>
            <person name="Kanamori H."/>
            <person name="Kurita K."/>
            <person name="Kikuta A."/>
            <person name="Kamiya K."/>
            <person name="Yamamoto M."/>
            <person name="Ikawa H."/>
            <person name="Fujii N."/>
            <person name="Hori K."/>
            <person name="Itoh T."/>
            <person name="Sato K."/>
        </authorList>
    </citation>
    <scope>NUCLEOTIDE SEQUENCE</scope>
    <source>
        <tissue evidence="1">Seed</tissue>
    </source>
</reference>
<dbReference type="GeneID" id="123439909"/>
<dbReference type="InParanoid" id="F2EIV5"/>
<accession>F2EIV5</accession>
<dbReference type="KEGG" id="hvg:123439909"/>
<dbReference type="RefSeq" id="XP_044972466.1">
    <property type="nucleotide sequence ID" value="XM_045116531.1"/>
</dbReference>